<dbReference type="InterPro" id="IPR036938">
    <property type="entry name" value="PAP2/HPO_sf"/>
</dbReference>
<comment type="caution">
    <text evidence="3">The sequence shown here is derived from an EMBL/GenBank/DDBJ whole genome shotgun (WGS) entry which is preliminary data.</text>
</comment>
<evidence type="ECO:0000313" key="3">
    <source>
        <dbReference type="EMBL" id="OEJ28760.1"/>
    </source>
</evidence>
<evidence type="ECO:0000313" key="4">
    <source>
        <dbReference type="Proteomes" id="UP000095759"/>
    </source>
</evidence>
<evidence type="ECO:0000256" key="1">
    <source>
        <dbReference type="SAM" id="Phobius"/>
    </source>
</evidence>
<sequence>MLLAASVLAAAVVWLICRRLGAPAPLLALGSTAPLLAALLLASTWASNVSLHTSAAAASITLLTLHLGAGSALLYLLVAAIGWSRLHLRVHTLDQVLVGAVLGAATCVAMLYFGP</sequence>
<reference evidence="3 4" key="1">
    <citation type="submission" date="2016-08" db="EMBL/GenBank/DDBJ databases">
        <title>Complete genome sequence of Streptomyces agglomeratus strain 6-3-2, a novel anti-MRSA actinomycete isolated from Wuli of Tebit, China.</title>
        <authorList>
            <person name="Chen X."/>
        </authorList>
    </citation>
    <scope>NUCLEOTIDE SEQUENCE [LARGE SCALE GENOMIC DNA]</scope>
    <source>
        <strain evidence="3 4">6-3-2</strain>
    </source>
</reference>
<keyword evidence="1" id="KW-1133">Transmembrane helix</keyword>
<name>A0A1E5PGT3_9ACTN</name>
<organism evidence="3 4">
    <name type="scientific">Streptomyces agglomeratus</name>
    <dbReference type="NCBI Taxonomy" id="285458"/>
    <lineage>
        <taxon>Bacteria</taxon>
        <taxon>Bacillati</taxon>
        <taxon>Actinomycetota</taxon>
        <taxon>Actinomycetes</taxon>
        <taxon>Kitasatosporales</taxon>
        <taxon>Streptomycetaceae</taxon>
        <taxon>Streptomyces</taxon>
    </lineage>
</organism>
<keyword evidence="1" id="KW-0812">Transmembrane</keyword>
<feature type="transmembrane region" description="Helical" evidence="1">
    <location>
        <begin position="31"/>
        <end position="51"/>
    </location>
</feature>
<evidence type="ECO:0000259" key="2">
    <source>
        <dbReference type="Pfam" id="PF01569"/>
    </source>
</evidence>
<dbReference type="Proteomes" id="UP000095759">
    <property type="component" value="Unassembled WGS sequence"/>
</dbReference>
<dbReference type="Pfam" id="PF01569">
    <property type="entry name" value="PAP2"/>
    <property type="match status" value="1"/>
</dbReference>
<protein>
    <recommendedName>
        <fullName evidence="2">Phosphatidic acid phosphatase type 2/haloperoxidase domain-containing protein</fullName>
    </recommendedName>
</protein>
<proteinExistence type="predicted"/>
<dbReference type="SUPFAM" id="SSF48317">
    <property type="entry name" value="Acid phosphatase/Vanadium-dependent haloperoxidase"/>
    <property type="match status" value="1"/>
</dbReference>
<keyword evidence="1" id="KW-0472">Membrane</keyword>
<dbReference type="InterPro" id="IPR000326">
    <property type="entry name" value="PAP2/HPO"/>
</dbReference>
<feature type="transmembrane region" description="Helical" evidence="1">
    <location>
        <begin position="96"/>
        <end position="114"/>
    </location>
</feature>
<dbReference type="EMBL" id="MEHJ01000001">
    <property type="protein sequence ID" value="OEJ28760.1"/>
    <property type="molecule type" value="Genomic_DNA"/>
</dbReference>
<dbReference type="STRING" id="285458.BGM19_02275"/>
<accession>A0A1E5PGT3</accession>
<dbReference type="Gene3D" id="1.20.144.10">
    <property type="entry name" value="Phosphatidic acid phosphatase type 2/haloperoxidase"/>
    <property type="match status" value="1"/>
</dbReference>
<feature type="transmembrane region" description="Helical" evidence="1">
    <location>
        <begin position="63"/>
        <end position="84"/>
    </location>
</feature>
<feature type="domain" description="Phosphatidic acid phosphatase type 2/haloperoxidase" evidence="2">
    <location>
        <begin position="47"/>
        <end position="113"/>
    </location>
</feature>
<dbReference type="AlphaFoldDB" id="A0A1E5PGT3"/>
<keyword evidence="4" id="KW-1185">Reference proteome</keyword>
<gene>
    <name evidence="3" type="ORF">AS594_34270</name>
</gene>